<evidence type="ECO:0000313" key="2">
    <source>
        <dbReference type="EMBL" id="KAJ9566897.1"/>
    </source>
</evidence>
<dbReference type="PANTHER" id="PTHR37984:SF15">
    <property type="entry name" value="INTEGRASE CATALYTIC DOMAIN-CONTAINING PROTEIN"/>
    <property type="match status" value="1"/>
</dbReference>
<dbReference type="EMBL" id="JARYMX010000001">
    <property type="protein sequence ID" value="KAJ9566897.1"/>
    <property type="molecule type" value="Genomic_DNA"/>
</dbReference>
<organism evidence="2 3">
    <name type="scientific">Centaurea solstitialis</name>
    <name type="common">yellow star-thistle</name>
    <dbReference type="NCBI Taxonomy" id="347529"/>
    <lineage>
        <taxon>Eukaryota</taxon>
        <taxon>Viridiplantae</taxon>
        <taxon>Streptophyta</taxon>
        <taxon>Embryophyta</taxon>
        <taxon>Tracheophyta</taxon>
        <taxon>Spermatophyta</taxon>
        <taxon>Magnoliopsida</taxon>
        <taxon>eudicotyledons</taxon>
        <taxon>Gunneridae</taxon>
        <taxon>Pentapetalae</taxon>
        <taxon>asterids</taxon>
        <taxon>campanulids</taxon>
        <taxon>Asterales</taxon>
        <taxon>Asteraceae</taxon>
        <taxon>Carduoideae</taxon>
        <taxon>Cardueae</taxon>
        <taxon>Centaureinae</taxon>
        <taxon>Centaurea</taxon>
    </lineage>
</organism>
<dbReference type="InterPro" id="IPR050951">
    <property type="entry name" value="Retrovirus_Pol_polyprotein"/>
</dbReference>
<proteinExistence type="predicted"/>
<comment type="caution">
    <text evidence="2">The sequence shown here is derived from an EMBL/GenBank/DDBJ whole genome shotgun (WGS) entry which is preliminary data.</text>
</comment>
<dbReference type="GO" id="GO:0003676">
    <property type="term" value="F:nucleic acid binding"/>
    <property type="evidence" value="ECO:0007669"/>
    <property type="project" value="InterPro"/>
</dbReference>
<evidence type="ECO:0000313" key="3">
    <source>
        <dbReference type="Proteomes" id="UP001172457"/>
    </source>
</evidence>
<dbReference type="InterPro" id="IPR041588">
    <property type="entry name" value="Integrase_H2C2"/>
</dbReference>
<dbReference type="SUPFAM" id="SSF53098">
    <property type="entry name" value="Ribonuclease H-like"/>
    <property type="match status" value="1"/>
</dbReference>
<dbReference type="PANTHER" id="PTHR37984">
    <property type="entry name" value="PROTEIN CBG26694"/>
    <property type="match status" value="1"/>
</dbReference>
<gene>
    <name evidence="2" type="ORF">OSB04_002863</name>
</gene>
<dbReference type="AlphaFoldDB" id="A0AA38WMQ2"/>
<reference evidence="2" key="1">
    <citation type="submission" date="2023-03" db="EMBL/GenBank/DDBJ databases">
        <title>Chromosome-scale reference genome and RAD-based genetic map of yellow starthistle (Centaurea solstitialis) reveal putative structural variation and QTLs associated with invader traits.</title>
        <authorList>
            <person name="Reatini B."/>
            <person name="Cang F.A."/>
            <person name="Jiang Q."/>
            <person name="Mckibben M.T.W."/>
            <person name="Barker M.S."/>
            <person name="Rieseberg L.H."/>
            <person name="Dlugosch K.M."/>
        </authorList>
    </citation>
    <scope>NUCLEOTIDE SEQUENCE</scope>
    <source>
        <strain evidence="2">CAN-66</strain>
        <tissue evidence="2">Leaf</tissue>
    </source>
</reference>
<dbReference type="InterPro" id="IPR012337">
    <property type="entry name" value="RNaseH-like_sf"/>
</dbReference>
<keyword evidence="3" id="KW-1185">Reference proteome</keyword>
<feature type="domain" description="Integrase zinc-binding" evidence="1">
    <location>
        <begin position="75"/>
        <end position="129"/>
    </location>
</feature>
<dbReference type="Pfam" id="PF17921">
    <property type="entry name" value="Integrase_H2C2"/>
    <property type="match status" value="1"/>
</dbReference>
<protein>
    <recommendedName>
        <fullName evidence="1">Integrase zinc-binding domain-containing protein</fullName>
    </recommendedName>
</protein>
<dbReference type="InterPro" id="IPR036397">
    <property type="entry name" value="RNaseH_sf"/>
</dbReference>
<dbReference type="Proteomes" id="UP001172457">
    <property type="component" value="Chromosome 1"/>
</dbReference>
<accession>A0AA38WMQ2</accession>
<evidence type="ECO:0000259" key="1">
    <source>
        <dbReference type="Pfam" id="PF17921"/>
    </source>
</evidence>
<dbReference type="Gene3D" id="3.30.420.10">
    <property type="entry name" value="Ribonuclease H-like superfamily/Ribonuclease H"/>
    <property type="match status" value="1"/>
</dbReference>
<name>A0AA38WMQ2_9ASTR</name>
<sequence length="218" mass="24161">MTQVPVLALPNFGKTFVVETDASGFGVGAEIDNDTELANLRRHVSAGQQLPAGYSMDNNRLLFKGRLVLNRNSTWVPKLFHEFHGSTLGGHSGVQKTYFRMARELFWIGMKGDISKMVSQCDICQRQKYSTMAPSRLLQPLELPNKVWSEITMDFITGLPKSEGCSVIFVVVHRLSKYGHFVSLKHPYTALTVAAIFLRGGGGSSFAWHSGIHCIRSG</sequence>
<dbReference type="Gene3D" id="1.10.340.70">
    <property type="match status" value="1"/>
</dbReference>